<evidence type="ECO:0000313" key="6">
    <source>
        <dbReference type="EMBL" id="MBY77618.1"/>
    </source>
</evidence>
<dbReference type="PANTHER" id="PTHR10044">
    <property type="entry name" value="INHIBITOR OF APOPTOSIS"/>
    <property type="match status" value="1"/>
</dbReference>
<dbReference type="SUPFAM" id="SSF57924">
    <property type="entry name" value="Inhibitor of apoptosis (IAP) repeat"/>
    <property type="match status" value="2"/>
</dbReference>
<dbReference type="OrthoDB" id="6113021at2759"/>
<keyword evidence="2 4" id="KW-0863">Zinc-finger</keyword>
<dbReference type="PANTHER" id="PTHR10044:SF139">
    <property type="entry name" value="DEATH-ASSOCIATED INHIBITOR OF APOPTOSIS 2"/>
    <property type="match status" value="1"/>
</dbReference>
<dbReference type="PROSITE" id="PS50089">
    <property type="entry name" value="ZF_RING_2"/>
    <property type="match status" value="2"/>
</dbReference>
<evidence type="ECO:0000256" key="2">
    <source>
        <dbReference type="ARBA" id="ARBA00022771"/>
    </source>
</evidence>
<dbReference type="InterPro" id="IPR050784">
    <property type="entry name" value="IAP"/>
</dbReference>
<accession>A0A2S2QIR0</accession>
<comment type="similarity">
    <text evidence="1">Belongs to the IAP family.</text>
</comment>
<feature type="domain" description="RING-type" evidence="5">
    <location>
        <begin position="322"/>
        <end position="357"/>
    </location>
</feature>
<gene>
    <name evidence="6" type="primary">IAP3_0</name>
    <name evidence="6" type="ORF">g.138537</name>
</gene>
<dbReference type="Gene3D" id="3.30.40.10">
    <property type="entry name" value="Zinc/RING finger domain, C3HC4 (zinc finger)"/>
    <property type="match status" value="2"/>
</dbReference>
<dbReference type="AlphaFoldDB" id="A0A2S2QIR0"/>
<feature type="domain" description="RING-type" evidence="5">
    <location>
        <begin position="249"/>
        <end position="284"/>
    </location>
</feature>
<dbReference type="Pfam" id="PF00653">
    <property type="entry name" value="BIR"/>
    <property type="match status" value="2"/>
</dbReference>
<keyword evidence="3" id="KW-0862">Zinc</keyword>
<dbReference type="InterPro" id="IPR013083">
    <property type="entry name" value="Znf_RING/FYVE/PHD"/>
</dbReference>
<proteinExistence type="inferred from homology"/>
<dbReference type="InterPro" id="IPR001370">
    <property type="entry name" value="BIR_rpt"/>
</dbReference>
<dbReference type="SMART" id="SM00238">
    <property type="entry name" value="BIR"/>
    <property type="match status" value="2"/>
</dbReference>
<dbReference type="CDD" id="cd00022">
    <property type="entry name" value="BIR"/>
    <property type="match status" value="1"/>
</dbReference>
<sequence length="369" mass="42305">MCIYKNILDSYRTGEGWNVPFLSPQQMAFVGLRYTGVDAIVICDYCNVVFKHWVRGVDPYIRHKMASPNCTSYENKSGVYHAVSLEWSNSLQKLQRQFIHTEFASFESRLSTFEKCKRQLYQDPRSLCEAGFFYTGNGKNDEFMCFCCSVRLIDWKRTDDPWVEHARVFPTCSYLLLTKSKSFVVTVHQLIQKYSNLDCFNETLIDSLSSNPDQAFKMTLRKRRPINVTTTVQKRRKNSTEPEDDTRLCIICLQAESTIIIYPCGHFYSCVSCALSVNKCGICRGKFKRVIKACTVNIKKTALSLPGTSSESLNISSKSNICKICYKQEINILFIPCRHVGSCCTCAHKMKKCNICDLNIIAKMQVFLN</sequence>
<keyword evidence="2 4" id="KW-0479">Metal-binding</keyword>
<dbReference type="Pfam" id="PF13920">
    <property type="entry name" value="zf-C3HC4_3"/>
    <property type="match status" value="2"/>
</dbReference>
<dbReference type="PROSITE" id="PS50143">
    <property type="entry name" value="BIR_REPEAT_2"/>
    <property type="match status" value="2"/>
</dbReference>
<evidence type="ECO:0000256" key="4">
    <source>
        <dbReference type="PROSITE-ProRule" id="PRU00175"/>
    </source>
</evidence>
<protein>
    <submittedName>
        <fullName evidence="6">E3 ubiquitin-protein ligase</fullName>
    </submittedName>
</protein>
<evidence type="ECO:0000256" key="1">
    <source>
        <dbReference type="ARBA" id="ARBA00006672"/>
    </source>
</evidence>
<dbReference type="InterPro" id="IPR001841">
    <property type="entry name" value="Znf_RING"/>
</dbReference>
<dbReference type="EMBL" id="GGMS01008415">
    <property type="protein sequence ID" value="MBY77618.1"/>
    <property type="molecule type" value="Transcribed_RNA"/>
</dbReference>
<dbReference type="SMART" id="SM00184">
    <property type="entry name" value="RING"/>
    <property type="match status" value="2"/>
</dbReference>
<reference evidence="6" key="1">
    <citation type="submission" date="2018-04" db="EMBL/GenBank/DDBJ databases">
        <title>Transcriptome assembly of Sipha flava.</title>
        <authorList>
            <person name="Scully E.D."/>
            <person name="Geib S.M."/>
            <person name="Palmer N.A."/>
            <person name="Koch K."/>
            <person name="Bradshaw J."/>
            <person name="Heng-Moss T."/>
            <person name="Sarath G."/>
        </authorList>
    </citation>
    <scope>NUCLEOTIDE SEQUENCE</scope>
</reference>
<dbReference type="GO" id="GO:0008270">
    <property type="term" value="F:zinc ion binding"/>
    <property type="evidence" value="ECO:0007669"/>
    <property type="project" value="UniProtKB-KW"/>
</dbReference>
<name>A0A2S2QIR0_9HEMI</name>
<evidence type="ECO:0000259" key="5">
    <source>
        <dbReference type="PROSITE" id="PS50089"/>
    </source>
</evidence>
<organism evidence="6">
    <name type="scientific">Sipha flava</name>
    <name type="common">yellow sugarcane aphid</name>
    <dbReference type="NCBI Taxonomy" id="143950"/>
    <lineage>
        <taxon>Eukaryota</taxon>
        <taxon>Metazoa</taxon>
        <taxon>Ecdysozoa</taxon>
        <taxon>Arthropoda</taxon>
        <taxon>Hexapoda</taxon>
        <taxon>Insecta</taxon>
        <taxon>Pterygota</taxon>
        <taxon>Neoptera</taxon>
        <taxon>Paraneoptera</taxon>
        <taxon>Hemiptera</taxon>
        <taxon>Sternorrhyncha</taxon>
        <taxon>Aphidomorpha</taxon>
        <taxon>Aphidoidea</taxon>
        <taxon>Aphididae</taxon>
        <taxon>Sipha</taxon>
    </lineage>
</organism>
<dbReference type="Gene3D" id="1.10.1170.10">
    <property type="entry name" value="Inhibitor Of Apoptosis Protein (2mihbC-IAP-1), Chain A"/>
    <property type="match status" value="2"/>
</dbReference>
<evidence type="ECO:0000256" key="3">
    <source>
        <dbReference type="ARBA" id="ARBA00022833"/>
    </source>
</evidence>